<keyword evidence="4" id="KW-1185">Reference proteome</keyword>
<dbReference type="OrthoDB" id="809632at2759"/>
<dbReference type="InterPro" id="IPR011032">
    <property type="entry name" value="GroES-like_sf"/>
</dbReference>
<dbReference type="AlphaFoldDB" id="A0A2Z6LIS9"/>
<keyword evidence="1" id="KW-0560">Oxidoreductase</keyword>
<sequence>MGDVVENKEWYVAAYCPEGVPTSDHLKLRTVSLSLASDSIPDNHLAVETLLLSVDPFLRGTITGTVEGLFISQYELNQVLTTFAVVRVIRSKDSNYSVGDLLLNGYGLVAEYSIVPSSHIIRKIDTSNGISLSDYLGSLGVPGFAAWLGIEVLGDPKPGSNVFISAASGAVGMNAGQLAKIRGCRVIGSTGSDDKVRLPFISSTF</sequence>
<organism evidence="3 4">
    <name type="scientific">Trifolium subterraneum</name>
    <name type="common">Subterranean clover</name>
    <dbReference type="NCBI Taxonomy" id="3900"/>
    <lineage>
        <taxon>Eukaryota</taxon>
        <taxon>Viridiplantae</taxon>
        <taxon>Streptophyta</taxon>
        <taxon>Embryophyta</taxon>
        <taxon>Tracheophyta</taxon>
        <taxon>Spermatophyta</taxon>
        <taxon>Magnoliopsida</taxon>
        <taxon>eudicotyledons</taxon>
        <taxon>Gunneridae</taxon>
        <taxon>Pentapetalae</taxon>
        <taxon>rosids</taxon>
        <taxon>fabids</taxon>
        <taxon>Fabales</taxon>
        <taxon>Fabaceae</taxon>
        <taxon>Papilionoideae</taxon>
        <taxon>50 kb inversion clade</taxon>
        <taxon>NPAAA clade</taxon>
        <taxon>Hologalegina</taxon>
        <taxon>IRL clade</taxon>
        <taxon>Trifolieae</taxon>
        <taxon>Trifolium</taxon>
    </lineage>
</organism>
<name>A0A2Z6LIS9_TRISU</name>
<dbReference type="PANTHER" id="PTHR43205">
    <property type="entry name" value="PROSTAGLANDIN REDUCTASE"/>
    <property type="match status" value="1"/>
</dbReference>
<proteinExistence type="predicted"/>
<dbReference type="PANTHER" id="PTHR43205:SF80">
    <property type="entry name" value="2-ALKENAL REDUCTASE (NADP(+)-DEPENDENT)-LIKE"/>
    <property type="match status" value="1"/>
</dbReference>
<evidence type="ECO:0000313" key="4">
    <source>
        <dbReference type="Proteomes" id="UP000242715"/>
    </source>
</evidence>
<accession>A0A2Z6LIS9</accession>
<dbReference type="EMBL" id="DF973166">
    <property type="protein sequence ID" value="GAU17115.1"/>
    <property type="molecule type" value="Genomic_DNA"/>
</dbReference>
<dbReference type="SUPFAM" id="SSF50129">
    <property type="entry name" value="GroES-like"/>
    <property type="match status" value="1"/>
</dbReference>
<dbReference type="Gene3D" id="3.40.50.720">
    <property type="entry name" value="NAD(P)-binding Rossmann-like Domain"/>
    <property type="match status" value="1"/>
</dbReference>
<dbReference type="Pfam" id="PF16884">
    <property type="entry name" value="ADH_N_2"/>
    <property type="match status" value="1"/>
</dbReference>
<gene>
    <name evidence="3" type="ORF">TSUD_106140</name>
</gene>
<dbReference type="InterPro" id="IPR045010">
    <property type="entry name" value="MDR_fam"/>
</dbReference>
<dbReference type="GO" id="GO:0032440">
    <property type="term" value="F:2-alkenal reductase [NAD(P)H] activity"/>
    <property type="evidence" value="ECO:0007669"/>
    <property type="project" value="TreeGrafter"/>
</dbReference>
<evidence type="ECO:0000259" key="2">
    <source>
        <dbReference type="Pfam" id="PF16884"/>
    </source>
</evidence>
<evidence type="ECO:0000313" key="3">
    <source>
        <dbReference type="EMBL" id="GAU17115.1"/>
    </source>
</evidence>
<protein>
    <recommendedName>
        <fullName evidence="2">Oxidoreductase N-terminal domain-containing protein</fullName>
    </recommendedName>
</protein>
<dbReference type="Proteomes" id="UP000242715">
    <property type="component" value="Unassembled WGS sequence"/>
</dbReference>
<evidence type="ECO:0000256" key="1">
    <source>
        <dbReference type="ARBA" id="ARBA00023002"/>
    </source>
</evidence>
<reference evidence="4" key="1">
    <citation type="journal article" date="2017" name="Front. Plant Sci.">
        <title>Climate Clever Clovers: New Paradigm to Reduce the Environmental Footprint of Ruminants by Breeding Low Methanogenic Forages Utilizing Haplotype Variation.</title>
        <authorList>
            <person name="Kaur P."/>
            <person name="Appels R."/>
            <person name="Bayer P.E."/>
            <person name="Keeble-Gagnere G."/>
            <person name="Wang J."/>
            <person name="Hirakawa H."/>
            <person name="Shirasawa K."/>
            <person name="Vercoe P."/>
            <person name="Stefanova K."/>
            <person name="Durmic Z."/>
            <person name="Nichols P."/>
            <person name="Revell C."/>
            <person name="Isobe S.N."/>
            <person name="Edwards D."/>
            <person name="Erskine W."/>
        </authorList>
    </citation>
    <scope>NUCLEOTIDE SEQUENCE [LARGE SCALE GENOMIC DNA]</scope>
    <source>
        <strain evidence="4">cv. Daliak</strain>
    </source>
</reference>
<dbReference type="Gene3D" id="3.90.180.10">
    <property type="entry name" value="Medium-chain alcohol dehydrogenases, catalytic domain"/>
    <property type="match status" value="1"/>
</dbReference>
<dbReference type="InterPro" id="IPR041694">
    <property type="entry name" value="ADH_N_2"/>
</dbReference>
<feature type="domain" description="Oxidoreductase N-terminal" evidence="2">
    <location>
        <begin position="14"/>
        <end position="119"/>
    </location>
</feature>